<dbReference type="InterPro" id="IPR017451">
    <property type="entry name" value="F-box-assoc_interact_dom"/>
</dbReference>
<dbReference type="InParanoid" id="A0A2G5DAQ7"/>
<evidence type="ECO:0000313" key="2">
    <source>
        <dbReference type="EMBL" id="PIA40601.1"/>
    </source>
</evidence>
<organism evidence="2 3">
    <name type="scientific">Aquilegia coerulea</name>
    <name type="common">Rocky mountain columbine</name>
    <dbReference type="NCBI Taxonomy" id="218851"/>
    <lineage>
        <taxon>Eukaryota</taxon>
        <taxon>Viridiplantae</taxon>
        <taxon>Streptophyta</taxon>
        <taxon>Embryophyta</taxon>
        <taxon>Tracheophyta</taxon>
        <taxon>Spermatophyta</taxon>
        <taxon>Magnoliopsida</taxon>
        <taxon>Ranunculales</taxon>
        <taxon>Ranunculaceae</taxon>
        <taxon>Thalictroideae</taxon>
        <taxon>Aquilegia</taxon>
    </lineage>
</organism>
<protein>
    <recommendedName>
        <fullName evidence="1">F-box associated beta-propeller type 3 domain-containing protein</fullName>
    </recommendedName>
</protein>
<feature type="domain" description="F-box associated beta-propeller type 3" evidence="1">
    <location>
        <begin position="3"/>
        <end position="147"/>
    </location>
</feature>
<dbReference type="PANTHER" id="PTHR31672:SF10">
    <property type="entry name" value="F-BOX DOMAIN-CONTAINING PROTEIN"/>
    <property type="match status" value="1"/>
</dbReference>
<sequence length="235" mass="26663">MDYKIVRLLLISKTYYEVDEDYYLVDILTFGTNEWRSISKELATFSIVPHSSSGIWVNGSLYWLATKNSGKLYLLCVSLANETLRVIPVAIESRNFSRTHMFHLGELGGALICVDNGSLEFATVWTMMEDKDGISITWTKRVYKRPESAFGCLGLFDSSVCVGFRPLVMLHDGAILVHIFEQKLIVYKPDGKQFKLLEVKNLPRCFKVVPHLGTLLRLNDAIKTAGCEDEKEKKV</sequence>
<name>A0A2G5DAQ7_AQUCA</name>
<dbReference type="NCBIfam" id="TIGR01640">
    <property type="entry name" value="F_box_assoc_1"/>
    <property type="match status" value="1"/>
</dbReference>
<keyword evidence="3" id="KW-1185">Reference proteome</keyword>
<dbReference type="AlphaFoldDB" id="A0A2G5DAQ7"/>
<evidence type="ECO:0000259" key="1">
    <source>
        <dbReference type="Pfam" id="PF08268"/>
    </source>
</evidence>
<evidence type="ECO:0000313" key="3">
    <source>
        <dbReference type="Proteomes" id="UP000230069"/>
    </source>
</evidence>
<dbReference type="Pfam" id="PF08268">
    <property type="entry name" value="FBA_3"/>
    <property type="match status" value="1"/>
</dbReference>
<proteinExistence type="predicted"/>
<dbReference type="Proteomes" id="UP000230069">
    <property type="component" value="Unassembled WGS sequence"/>
</dbReference>
<reference evidence="2 3" key="1">
    <citation type="submission" date="2017-09" db="EMBL/GenBank/DDBJ databases">
        <title>WGS assembly of Aquilegia coerulea Goldsmith.</title>
        <authorList>
            <person name="Hodges S."/>
            <person name="Kramer E."/>
            <person name="Nordborg M."/>
            <person name="Tomkins J."/>
            <person name="Borevitz J."/>
            <person name="Derieg N."/>
            <person name="Yan J."/>
            <person name="Mihaltcheva S."/>
            <person name="Hayes R.D."/>
            <person name="Rokhsar D."/>
        </authorList>
    </citation>
    <scope>NUCLEOTIDE SEQUENCE [LARGE SCALE GENOMIC DNA]</scope>
    <source>
        <strain evidence="3">cv. Goldsmith</strain>
    </source>
</reference>
<dbReference type="InterPro" id="IPR050796">
    <property type="entry name" value="SCF_F-box_component"/>
</dbReference>
<gene>
    <name evidence="2" type="ORF">AQUCO_02500363v1</name>
</gene>
<dbReference type="InterPro" id="IPR013187">
    <property type="entry name" value="F-box-assoc_dom_typ3"/>
</dbReference>
<dbReference type="FunCoup" id="A0A2G5DAQ7">
    <property type="interactions" value="164"/>
</dbReference>
<dbReference type="EMBL" id="KZ305042">
    <property type="protein sequence ID" value="PIA40601.1"/>
    <property type="molecule type" value="Genomic_DNA"/>
</dbReference>
<dbReference type="PANTHER" id="PTHR31672">
    <property type="entry name" value="BNACNNG10540D PROTEIN"/>
    <property type="match status" value="1"/>
</dbReference>
<accession>A0A2G5DAQ7</accession>